<reference evidence="1" key="1">
    <citation type="submission" date="2014-09" db="EMBL/GenBank/DDBJ databases">
        <authorList>
            <person name="Magalhaes I.L.F."/>
            <person name="Oliveira U."/>
            <person name="Santos F.R."/>
            <person name="Vidigal T.H.D.A."/>
            <person name="Brescovit A.D."/>
            <person name="Santos A.J."/>
        </authorList>
    </citation>
    <scope>NUCLEOTIDE SEQUENCE</scope>
    <source>
        <tissue evidence="1">Shoot tissue taken approximately 20 cm above the soil surface</tissue>
    </source>
</reference>
<evidence type="ECO:0000313" key="1">
    <source>
        <dbReference type="EMBL" id="JAD35045.1"/>
    </source>
</evidence>
<organism evidence="1">
    <name type="scientific">Arundo donax</name>
    <name type="common">Giant reed</name>
    <name type="synonym">Donax arundinaceus</name>
    <dbReference type="NCBI Taxonomy" id="35708"/>
    <lineage>
        <taxon>Eukaryota</taxon>
        <taxon>Viridiplantae</taxon>
        <taxon>Streptophyta</taxon>
        <taxon>Embryophyta</taxon>
        <taxon>Tracheophyta</taxon>
        <taxon>Spermatophyta</taxon>
        <taxon>Magnoliopsida</taxon>
        <taxon>Liliopsida</taxon>
        <taxon>Poales</taxon>
        <taxon>Poaceae</taxon>
        <taxon>PACMAD clade</taxon>
        <taxon>Arundinoideae</taxon>
        <taxon>Arundineae</taxon>
        <taxon>Arundo</taxon>
    </lineage>
</organism>
<dbReference type="EMBL" id="GBRH01262850">
    <property type="protein sequence ID" value="JAD35045.1"/>
    <property type="molecule type" value="Transcribed_RNA"/>
</dbReference>
<reference evidence="1" key="2">
    <citation type="journal article" date="2015" name="Data Brief">
        <title>Shoot transcriptome of the giant reed, Arundo donax.</title>
        <authorList>
            <person name="Barrero R.A."/>
            <person name="Guerrero F.D."/>
            <person name="Moolhuijzen P."/>
            <person name="Goolsby J.A."/>
            <person name="Tidwell J."/>
            <person name="Bellgard S.E."/>
            <person name="Bellgard M.I."/>
        </authorList>
    </citation>
    <scope>NUCLEOTIDE SEQUENCE</scope>
    <source>
        <tissue evidence="1">Shoot tissue taken approximately 20 cm above the soil surface</tissue>
    </source>
</reference>
<protein>
    <submittedName>
        <fullName evidence="1">Uncharacterized protein</fullName>
    </submittedName>
</protein>
<name>A0A0A8ZE72_ARUDO</name>
<proteinExistence type="predicted"/>
<sequence>MRSVSLVTIGMSRHLKLQVTTWIPG</sequence>
<accession>A0A0A8ZE72</accession>
<dbReference type="AlphaFoldDB" id="A0A0A8ZE72"/>